<evidence type="ECO:0000313" key="2">
    <source>
        <dbReference type="Proteomes" id="UP000266178"/>
    </source>
</evidence>
<dbReference type="AlphaFoldDB" id="A0A399F0M6"/>
<organism evidence="1 2">
    <name type="scientific">Meiothermus granaticius NBRC 107808</name>
    <dbReference type="NCBI Taxonomy" id="1227551"/>
    <lineage>
        <taxon>Bacteria</taxon>
        <taxon>Thermotogati</taxon>
        <taxon>Deinococcota</taxon>
        <taxon>Deinococci</taxon>
        <taxon>Thermales</taxon>
        <taxon>Thermaceae</taxon>
        <taxon>Meiothermus</taxon>
    </lineage>
</organism>
<sequence length="224" mass="24574">MEQLNRLQHFQPLVKQRRGVNGDLGPHLPARMVEGLGRGYPGKVGGFAQKRPPGRGQNQLGHALKRLADQGLEQGRVLRIHRQDLSPALPGFLPQQGPRRHHALLVGQGHPAPRLYRSPHPRQPSQAWDGRYHHLSGMGGDLFGWEHREAGKAVLQLSPQGFIGRDNLRAKLGDLPGQGLEVSPRGQPHHPIPPPTADLEGLLTDAAGRAQNDHPLRIPHLCAV</sequence>
<protein>
    <submittedName>
        <fullName evidence="1">Uncharacterized protein</fullName>
    </submittedName>
</protein>
<evidence type="ECO:0000313" key="1">
    <source>
        <dbReference type="EMBL" id="RIH90337.1"/>
    </source>
</evidence>
<gene>
    <name evidence="1" type="ORF">Mgrana_03258</name>
</gene>
<name>A0A399F0M6_9DEIN</name>
<proteinExistence type="predicted"/>
<dbReference type="EMBL" id="QWLB01000088">
    <property type="protein sequence ID" value="RIH90337.1"/>
    <property type="molecule type" value="Genomic_DNA"/>
</dbReference>
<reference evidence="1 2" key="1">
    <citation type="submission" date="2018-08" db="EMBL/GenBank/DDBJ databases">
        <title>Meiothermus granaticius genome AF-68 sequencing project.</title>
        <authorList>
            <person name="Da Costa M.S."/>
            <person name="Albuquerque L."/>
            <person name="Raposo P."/>
            <person name="Froufe H.J.C."/>
            <person name="Barroso C.S."/>
            <person name="Egas C."/>
        </authorList>
    </citation>
    <scope>NUCLEOTIDE SEQUENCE [LARGE SCALE GENOMIC DNA]</scope>
    <source>
        <strain evidence="1 2">AF-68</strain>
    </source>
</reference>
<accession>A0A399F0M6</accession>
<keyword evidence="2" id="KW-1185">Reference proteome</keyword>
<dbReference type="Proteomes" id="UP000266178">
    <property type="component" value="Unassembled WGS sequence"/>
</dbReference>
<comment type="caution">
    <text evidence="1">The sequence shown here is derived from an EMBL/GenBank/DDBJ whole genome shotgun (WGS) entry which is preliminary data.</text>
</comment>